<dbReference type="InterPro" id="IPR039424">
    <property type="entry name" value="SBP_5"/>
</dbReference>
<feature type="domain" description="Solute-binding protein family 5" evidence="5">
    <location>
        <begin position="119"/>
        <end position="451"/>
    </location>
</feature>
<reference evidence="7" key="1">
    <citation type="submission" date="2018-09" db="EMBL/GenBank/DDBJ databases">
        <authorList>
            <person name="Tuo L."/>
        </authorList>
    </citation>
    <scope>NUCLEOTIDE SEQUENCE [LARGE SCALE GENOMIC DNA]</scope>
    <source>
        <strain evidence="7">M2BS4Y-1</strain>
    </source>
</reference>
<keyword evidence="4" id="KW-0732">Signal</keyword>
<sequence length="548" mass="60529">MTNSKTGTLQTLSGRPVHPDVPHLCREFGRGQLDRRSFLRTLAWLGVTAASASAFAGALPGPASAQDAAAQPKPGGELRFGCAIQEITDPAVSNWIEASNLYRNSLEFLTYVDADNITHPYLAKSWTPSDDLKVWDIELDERAKWSNGDAFTPEDVIFNVERWIAPDSQSSNKTAFAAVEKVEKTGDHALRITLSRGVVSLAEQLYAYTCPMLHRDFVKSGGDWPKNPIGTGPYALTGYEVGRQAVFEKRADYWGTPALLDKLHYIDVGTDITTQIAALAGGQIDVIYRAAITDTDLIKRLPNVTLLSADPAQTLVMRMQVDQKPFDDIRVRRAVQLAADNAQMLQVAYRGEGTVADNFHVAPTQPDYFALPPMGRDVAQAKALLAEAGHPDGIDLELTLGNTQGKWEQDTAQVLQQNLAEAGIRLQLNVLPASQYWPVWNKVPFGLTYWAHRPLGVMTLDLAYRSGGAWNETNFASPEFDAALDKAMAIVDPKERAVAMQDVEQILRDAAVMVQPYWPKRFSACSNRVKNFPLHPSDYFRMDGVWLA</sequence>
<dbReference type="PROSITE" id="PS51318">
    <property type="entry name" value="TAT"/>
    <property type="match status" value="1"/>
</dbReference>
<dbReference type="InterPro" id="IPR006311">
    <property type="entry name" value="TAT_signal"/>
</dbReference>
<dbReference type="SUPFAM" id="SSF53850">
    <property type="entry name" value="Periplasmic binding protein-like II"/>
    <property type="match status" value="1"/>
</dbReference>
<keyword evidence="7" id="KW-1185">Reference proteome</keyword>
<evidence type="ECO:0000313" key="6">
    <source>
        <dbReference type="EMBL" id="RIY00242.1"/>
    </source>
</evidence>
<dbReference type="InterPro" id="IPR000914">
    <property type="entry name" value="SBP_5_dom"/>
</dbReference>
<dbReference type="GO" id="GO:0030288">
    <property type="term" value="C:outer membrane-bounded periplasmic space"/>
    <property type="evidence" value="ECO:0007669"/>
    <property type="project" value="UniProtKB-ARBA"/>
</dbReference>
<protein>
    <submittedName>
        <fullName evidence="6">ABC transporter substrate-binding protein</fullName>
    </submittedName>
</protein>
<comment type="similarity">
    <text evidence="2">Belongs to the bacterial solute-binding protein 5 family.</text>
</comment>
<keyword evidence="3" id="KW-0813">Transport</keyword>
<dbReference type="PANTHER" id="PTHR30290:SF10">
    <property type="entry name" value="PERIPLASMIC OLIGOPEPTIDE-BINDING PROTEIN-RELATED"/>
    <property type="match status" value="1"/>
</dbReference>
<comment type="subcellular location">
    <subcellularLocation>
        <location evidence="1">Periplasm</location>
    </subcellularLocation>
</comment>
<dbReference type="GO" id="GO:1904680">
    <property type="term" value="F:peptide transmembrane transporter activity"/>
    <property type="evidence" value="ECO:0007669"/>
    <property type="project" value="TreeGrafter"/>
</dbReference>
<evidence type="ECO:0000256" key="4">
    <source>
        <dbReference type="ARBA" id="ARBA00022729"/>
    </source>
</evidence>
<dbReference type="Pfam" id="PF00496">
    <property type="entry name" value="SBP_bac_5"/>
    <property type="match status" value="1"/>
</dbReference>
<evidence type="ECO:0000256" key="1">
    <source>
        <dbReference type="ARBA" id="ARBA00004418"/>
    </source>
</evidence>
<organism evidence="6 7">
    <name type="scientific">Aureimonas flava</name>
    <dbReference type="NCBI Taxonomy" id="2320271"/>
    <lineage>
        <taxon>Bacteria</taxon>
        <taxon>Pseudomonadati</taxon>
        <taxon>Pseudomonadota</taxon>
        <taxon>Alphaproteobacteria</taxon>
        <taxon>Hyphomicrobiales</taxon>
        <taxon>Aurantimonadaceae</taxon>
        <taxon>Aureimonas</taxon>
    </lineage>
</organism>
<dbReference type="Proteomes" id="UP000265750">
    <property type="component" value="Unassembled WGS sequence"/>
</dbReference>
<evidence type="ECO:0000313" key="7">
    <source>
        <dbReference type="Proteomes" id="UP000265750"/>
    </source>
</evidence>
<dbReference type="PIRSF" id="PIRSF002741">
    <property type="entry name" value="MppA"/>
    <property type="match status" value="1"/>
</dbReference>
<dbReference type="CDD" id="cd08503">
    <property type="entry name" value="PBP2_NikA_DppA_OppA_like_17"/>
    <property type="match status" value="1"/>
</dbReference>
<name>A0A3A1WJX6_9HYPH</name>
<proteinExistence type="inferred from homology"/>
<dbReference type="InterPro" id="IPR030678">
    <property type="entry name" value="Peptide/Ni-bd"/>
</dbReference>
<evidence type="ECO:0000256" key="3">
    <source>
        <dbReference type="ARBA" id="ARBA00022448"/>
    </source>
</evidence>
<dbReference type="Gene3D" id="3.90.76.10">
    <property type="entry name" value="Dipeptide-binding Protein, Domain 1"/>
    <property type="match status" value="1"/>
</dbReference>
<dbReference type="OrthoDB" id="8144963at2"/>
<dbReference type="GO" id="GO:0043190">
    <property type="term" value="C:ATP-binding cassette (ABC) transporter complex"/>
    <property type="evidence" value="ECO:0007669"/>
    <property type="project" value="InterPro"/>
</dbReference>
<dbReference type="GO" id="GO:0015833">
    <property type="term" value="P:peptide transport"/>
    <property type="evidence" value="ECO:0007669"/>
    <property type="project" value="TreeGrafter"/>
</dbReference>
<dbReference type="AlphaFoldDB" id="A0A3A1WJX6"/>
<dbReference type="Gene3D" id="3.40.190.10">
    <property type="entry name" value="Periplasmic binding protein-like II"/>
    <property type="match status" value="1"/>
</dbReference>
<dbReference type="PANTHER" id="PTHR30290">
    <property type="entry name" value="PERIPLASMIC BINDING COMPONENT OF ABC TRANSPORTER"/>
    <property type="match status" value="1"/>
</dbReference>
<evidence type="ECO:0000256" key="2">
    <source>
        <dbReference type="ARBA" id="ARBA00005695"/>
    </source>
</evidence>
<comment type="caution">
    <text evidence="6">The sequence shown here is derived from an EMBL/GenBank/DDBJ whole genome shotgun (WGS) entry which is preliminary data.</text>
</comment>
<gene>
    <name evidence="6" type="ORF">D3218_13235</name>
</gene>
<accession>A0A3A1WJX6</accession>
<dbReference type="Gene3D" id="3.10.105.10">
    <property type="entry name" value="Dipeptide-binding Protein, Domain 3"/>
    <property type="match status" value="1"/>
</dbReference>
<evidence type="ECO:0000259" key="5">
    <source>
        <dbReference type="Pfam" id="PF00496"/>
    </source>
</evidence>
<dbReference type="RefSeq" id="WP_119540551.1">
    <property type="nucleotide sequence ID" value="NZ_QYRN01000006.1"/>
</dbReference>
<dbReference type="EMBL" id="QYRN01000006">
    <property type="protein sequence ID" value="RIY00242.1"/>
    <property type="molecule type" value="Genomic_DNA"/>
</dbReference>